<organism evidence="2 3">
    <name type="scientific">Actinotalea ferrariae CF5-4</name>
    <dbReference type="NCBI Taxonomy" id="948458"/>
    <lineage>
        <taxon>Bacteria</taxon>
        <taxon>Bacillati</taxon>
        <taxon>Actinomycetota</taxon>
        <taxon>Actinomycetes</taxon>
        <taxon>Micrococcales</taxon>
        <taxon>Cellulomonadaceae</taxon>
        <taxon>Actinotalea</taxon>
    </lineage>
</organism>
<dbReference type="PANTHER" id="PTHR43861:SF1">
    <property type="entry name" value="TRANS-ACONITATE 2-METHYLTRANSFERASE"/>
    <property type="match status" value="1"/>
</dbReference>
<keyword evidence="2" id="KW-0489">Methyltransferase</keyword>
<dbReference type="InterPro" id="IPR013216">
    <property type="entry name" value="Methyltransf_11"/>
</dbReference>
<dbReference type="Pfam" id="PF08241">
    <property type="entry name" value="Methyltransf_11"/>
    <property type="match status" value="1"/>
</dbReference>
<keyword evidence="2" id="KW-0808">Transferase</keyword>
<dbReference type="CDD" id="cd02440">
    <property type="entry name" value="AdoMet_MTases"/>
    <property type="match status" value="1"/>
</dbReference>
<gene>
    <name evidence="2" type="ORF">N866_09515</name>
</gene>
<dbReference type="PANTHER" id="PTHR43861">
    <property type="entry name" value="TRANS-ACONITATE 2-METHYLTRANSFERASE-RELATED"/>
    <property type="match status" value="1"/>
</dbReference>
<dbReference type="GO" id="GO:0008757">
    <property type="term" value="F:S-adenosylmethionine-dependent methyltransferase activity"/>
    <property type="evidence" value="ECO:0007669"/>
    <property type="project" value="InterPro"/>
</dbReference>
<dbReference type="InterPro" id="IPR029063">
    <property type="entry name" value="SAM-dependent_MTases_sf"/>
</dbReference>
<comment type="caution">
    <text evidence="2">The sequence shown here is derived from an EMBL/GenBank/DDBJ whole genome shotgun (WGS) entry which is preliminary data.</text>
</comment>
<dbReference type="Proteomes" id="UP000019753">
    <property type="component" value="Unassembled WGS sequence"/>
</dbReference>
<name>A0A021VTQ2_9CELL</name>
<evidence type="ECO:0000259" key="1">
    <source>
        <dbReference type="Pfam" id="PF08241"/>
    </source>
</evidence>
<dbReference type="Gene3D" id="3.40.50.150">
    <property type="entry name" value="Vaccinia Virus protein VP39"/>
    <property type="match status" value="1"/>
</dbReference>
<evidence type="ECO:0000313" key="2">
    <source>
        <dbReference type="EMBL" id="EYR64508.1"/>
    </source>
</evidence>
<dbReference type="AlphaFoldDB" id="A0A021VTQ2"/>
<feature type="domain" description="Methyltransferase type 11" evidence="1">
    <location>
        <begin position="41"/>
        <end position="142"/>
    </location>
</feature>
<reference evidence="2 3" key="1">
    <citation type="submission" date="2014-01" db="EMBL/GenBank/DDBJ databases">
        <title>Actinotalea ferrariae CF5-4.</title>
        <authorList>
            <person name="Chen F."/>
            <person name="Li Y."/>
            <person name="Wang G."/>
        </authorList>
    </citation>
    <scope>NUCLEOTIDE SEQUENCE [LARGE SCALE GENOMIC DNA]</scope>
    <source>
        <strain evidence="2 3">CF5-4</strain>
    </source>
</reference>
<sequence>MLMNALESAAVNSTARRALQRFFELSWLIRLGGRLDGGRALEIGCGSGYGTQLIIERMGAASVDAVDPDPRMVDRARRRLRRHANVVRIVHGDALDLGGALGAEGGSYDAAFDFAVLHHIEDWRAALDEVARTLRPGGRFYFVEVTSAALARPTYDRLFDHPEHDRFAAGQLLAELSRHGLDVGPRWRTFIGSDYVLGVARRAGPSASGPE</sequence>
<proteinExistence type="predicted"/>
<dbReference type="OrthoDB" id="9805171at2"/>
<evidence type="ECO:0000313" key="3">
    <source>
        <dbReference type="Proteomes" id="UP000019753"/>
    </source>
</evidence>
<dbReference type="EMBL" id="AXCW01000028">
    <property type="protein sequence ID" value="EYR64508.1"/>
    <property type="molecule type" value="Genomic_DNA"/>
</dbReference>
<dbReference type="SUPFAM" id="SSF53335">
    <property type="entry name" value="S-adenosyl-L-methionine-dependent methyltransferases"/>
    <property type="match status" value="1"/>
</dbReference>
<protein>
    <submittedName>
        <fullName evidence="2">SAM-dependent methyltransferase</fullName>
    </submittedName>
</protein>
<accession>A0A021VTQ2</accession>
<dbReference type="GO" id="GO:0032259">
    <property type="term" value="P:methylation"/>
    <property type="evidence" value="ECO:0007669"/>
    <property type="project" value="UniProtKB-KW"/>
</dbReference>
<keyword evidence="3" id="KW-1185">Reference proteome</keyword>